<evidence type="ECO:0000313" key="1">
    <source>
        <dbReference type="EMBL" id="SDT11502.1"/>
    </source>
</evidence>
<dbReference type="InterPro" id="IPR011322">
    <property type="entry name" value="N-reg_PII-like_a/b"/>
</dbReference>
<dbReference type="GO" id="GO:0006808">
    <property type="term" value="P:regulation of nitrogen utilization"/>
    <property type="evidence" value="ECO:0007669"/>
    <property type="project" value="InterPro"/>
</dbReference>
<dbReference type="InterPro" id="IPR002187">
    <property type="entry name" value="N-reg_PII"/>
</dbReference>
<proteinExistence type="predicted"/>
<dbReference type="EMBL" id="LT629736">
    <property type="protein sequence ID" value="SDT11502.1"/>
    <property type="molecule type" value="Genomic_DNA"/>
</dbReference>
<dbReference type="AlphaFoldDB" id="A0A1H1XQU8"/>
<accession>A0A1H1XQU8</accession>
<protein>
    <submittedName>
        <fullName evidence="1">Uncharacterized protein</fullName>
    </submittedName>
</protein>
<dbReference type="Pfam" id="PF00543">
    <property type="entry name" value="P-II"/>
    <property type="match status" value="1"/>
</dbReference>
<dbReference type="Proteomes" id="UP000243207">
    <property type="component" value="Chromosome I"/>
</dbReference>
<reference evidence="2" key="1">
    <citation type="submission" date="2016-10" db="EMBL/GenBank/DDBJ databases">
        <authorList>
            <person name="Varghese N."/>
            <person name="Submissions S."/>
        </authorList>
    </citation>
    <scope>NUCLEOTIDE SEQUENCE [LARGE SCALE GENOMIC DNA]</scope>
    <source>
        <strain evidence="2">NRRL B-51270</strain>
    </source>
</reference>
<dbReference type="RefSeq" id="WP_093396220.1">
    <property type="nucleotide sequence ID" value="NZ_LT629736.1"/>
</dbReference>
<dbReference type="InterPro" id="IPR015867">
    <property type="entry name" value="N-reg_PII/ATP_PRibTrfase_C"/>
</dbReference>
<keyword evidence="2" id="KW-1185">Reference proteome</keyword>
<dbReference type="SUPFAM" id="SSF54913">
    <property type="entry name" value="GlnB-like"/>
    <property type="match status" value="1"/>
</dbReference>
<evidence type="ECO:0000313" key="2">
    <source>
        <dbReference type="Proteomes" id="UP000243207"/>
    </source>
</evidence>
<dbReference type="OrthoDB" id="330665at2"/>
<dbReference type="STRING" id="487184.SAMN05216421_2931"/>
<dbReference type="GO" id="GO:0030234">
    <property type="term" value="F:enzyme regulator activity"/>
    <property type="evidence" value="ECO:0007669"/>
    <property type="project" value="InterPro"/>
</dbReference>
<organism evidence="1 2">
    <name type="scientific">Halopseudomonas xinjiangensis</name>
    <dbReference type="NCBI Taxonomy" id="487184"/>
    <lineage>
        <taxon>Bacteria</taxon>
        <taxon>Pseudomonadati</taxon>
        <taxon>Pseudomonadota</taxon>
        <taxon>Gammaproteobacteria</taxon>
        <taxon>Pseudomonadales</taxon>
        <taxon>Pseudomonadaceae</taxon>
        <taxon>Halopseudomonas</taxon>
    </lineage>
</organism>
<gene>
    <name evidence="1" type="ORF">SAMN05216421_2931</name>
</gene>
<sequence>MSMPTRTLLTIICEAPLESRLLRDLEQHGAPGWTISDARGRGSRGVRSAGWDNDGNIRVEVICTHEIAEQIAHHVQEKYYANFAMVCFLSEVEVLRPQKFQPRS</sequence>
<name>A0A1H1XQU8_9GAMM</name>
<dbReference type="Gene3D" id="3.30.70.120">
    <property type="match status" value="1"/>
</dbReference>